<dbReference type="PANTHER" id="PTHR12358:SF106">
    <property type="entry name" value="LIPID KINASE YEGS"/>
    <property type="match status" value="1"/>
</dbReference>
<evidence type="ECO:0000256" key="10">
    <source>
        <dbReference type="ARBA" id="ARBA00023209"/>
    </source>
</evidence>
<dbReference type="GO" id="GO:0004143">
    <property type="term" value="F:ATP-dependent diacylglycerol kinase activity"/>
    <property type="evidence" value="ECO:0007669"/>
    <property type="project" value="TreeGrafter"/>
</dbReference>
<dbReference type="GO" id="GO:0005524">
    <property type="term" value="F:ATP binding"/>
    <property type="evidence" value="ECO:0007669"/>
    <property type="project" value="UniProtKB-KW"/>
</dbReference>
<dbReference type="AlphaFoldDB" id="A0A6J4VIW3"/>
<dbReference type="GO" id="GO:0008654">
    <property type="term" value="P:phospholipid biosynthetic process"/>
    <property type="evidence" value="ECO:0007669"/>
    <property type="project" value="UniProtKB-KW"/>
</dbReference>
<sequence>MPTRAVLIQNPAAGQDSWQEQVEAALITLREAGWEVALRETTGQGDATEFAREAVADKVDVVVVAGGDGTVNEALQGLAEQRDTALAVLPGGTVNVWATELGVGEDKTKVAHQIALGHRRTIDLGKVNDRYFLMMVSAGFDAEASAKVAETPQLKEVKRRAGPLAYVLAGIHTLRNFRGRTVVLDVDGRSIRRRALMVIVGNTRLYGGIAEITYQARADDGLLDLCVLAGRGPLDLARRAVAVILRRHHQDTQIDYRKARRIVLDTPRPLRIQADGEDIGTTPATIQVLPSALEVIVFPDTPPGFLSAEG</sequence>
<dbReference type="GO" id="GO:0046872">
    <property type="term" value="F:metal ion binding"/>
    <property type="evidence" value="ECO:0007669"/>
    <property type="project" value="UniProtKB-KW"/>
</dbReference>
<comment type="cofactor">
    <cofactor evidence="1">
        <name>Mg(2+)</name>
        <dbReference type="ChEBI" id="CHEBI:18420"/>
    </cofactor>
</comment>
<dbReference type="Pfam" id="PF00781">
    <property type="entry name" value="DAGK_cat"/>
    <property type="match status" value="1"/>
</dbReference>
<dbReference type="PROSITE" id="PS50146">
    <property type="entry name" value="DAGK"/>
    <property type="match status" value="1"/>
</dbReference>
<evidence type="ECO:0000256" key="1">
    <source>
        <dbReference type="ARBA" id="ARBA00001946"/>
    </source>
</evidence>
<dbReference type="EMBL" id="CADCWN010000229">
    <property type="protein sequence ID" value="CAA9580455.1"/>
    <property type="molecule type" value="Genomic_DNA"/>
</dbReference>
<dbReference type="InterPro" id="IPR045540">
    <property type="entry name" value="YegS/DAGK_C"/>
</dbReference>
<dbReference type="Gene3D" id="2.60.200.40">
    <property type="match status" value="1"/>
</dbReference>
<organism evidence="13">
    <name type="scientific">uncultured Thermomicrobiales bacterium</name>
    <dbReference type="NCBI Taxonomy" id="1645740"/>
    <lineage>
        <taxon>Bacteria</taxon>
        <taxon>Pseudomonadati</taxon>
        <taxon>Thermomicrobiota</taxon>
        <taxon>Thermomicrobia</taxon>
        <taxon>Thermomicrobiales</taxon>
        <taxon>environmental samples</taxon>
    </lineage>
</organism>
<keyword evidence="10" id="KW-0594">Phospholipid biosynthesis</keyword>
<dbReference type="GO" id="GO:0005886">
    <property type="term" value="C:plasma membrane"/>
    <property type="evidence" value="ECO:0007669"/>
    <property type="project" value="TreeGrafter"/>
</dbReference>
<dbReference type="InterPro" id="IPR017438">
    <property type="entry name" value="ATP-NAD_kinase_N"/>
</dbReference>
<gene>
    <name evidence="13" type="ORF">AVDCRST_MAG18-3054</name>
</gene>
<dbReference type="Gene3D" id="3.40.50.10330">
    <property type="entry name" value="Probable inorganic polyphosphate/atp-NAD kinase, domain 1"/>
    <property type="match status" value="1"/>
</dbReference>
<evidence type="ECO:0000256" key="5">
    <source>
        <dbReference type="ARBA" id="ARBA00022741"/>
    </source>
</evidence>
<dbReference type="InterPro" id="IPR050187">
    <property type="entry name" value="Lipid_Phosphate_FormReg"/>
</dbReference>
<dbReference type="Pfam" id="PF19279">
    <property type="entry name" value="YegS_C"/>
    <property type="match status" value="1"/>
</dbReference>
<keyword evidence="2" id="KW-0444">Lipid biosynthesis</keyword>
<dbReference type="InterPro" id="IPR016064">
    <property type="entry name" value="NAD/diacylglycerol_kinase_sf"/>
</dbReference>
<dbReference type="InterPro" id="IPR005218">
    <property type="entry name" value="Diacylglycerol/lipid_kinase"/>
</dbReference>
<evidence type="ECO:0000256" key="9">
    <source>
        <dbReference type="ARBA" id="ARBA00023098"/>
    </source>
</evidence>
<evidence type="ECO:0000256" key="7">
    <source>
        <dbReference type="ARBA" id="ARBA00022840"/>
    </source>
</evidence>
<evidence type="ECO:0000256" key="8">
    <source>
        <dbReference type="ARBA" id="ARBA00022842"/>
    </source>
</evidence>
<protein>
    <recommendedName>
        <fullName evidence="12">DAGKc domain-containing protein</fullName>
    </recommendedName>
</protein>
<evidence type="ECO:0000256" key="4">
    <source>
        <dbReference type="ARBA" id="ARBA00022723"/>
    </source>
</evidence>
<dbReference type="SMART" id="SM00046">
    <property type="entry name" value="DAGKc"/>
    <property type="match status" value="1"/>
</dbReference>
<feature type="domain" description="DAGKc" evidence="12">
    <location>
        <begin position="1"/>
        <end position="131"/>
    </location>
</feature>
<keyword evidence="9" id="KW-0443">Lipid metabolism</keyword>
<keyword evidence="6" id="KW-0418">Kinase</keyword>
<dbReference type="SUPFAM" id="SSF111331">
    <property type="entry name" value="NAD kinase/diacylglycerol kinase-like"/>
    <property type="match status" value="1"/>
</dbReference>
<evidence type="ECO:0000259" key="12">
    <source>
        <dbReference type="PROSITE" id="PS50146"/>
    </source>
</evidence>
<dbReference type="PANTHER" id="PTHR12358">
    <property type="entry name" value="SPHINGOSINE KINASE"/>
    <property type="match status" value="1"/>
</dbReference>
<keyword evidence="7" id="KW-0067">ATP-binding</keyword>
<keyword evidence="3" id="KW-0808">Transferase</keyword>
<evidence type="ECO:0000256" key="6">
    <source>
        <dbReference type="ARBA" id="ARBA00022777"/>
    </source>
</evidence>
<evidence type="ECO:0000313" key="13">
    <source>
        <dbReference type="EMBL" id="CAA9580455.1"/>
    </source>
</evidence>
<dbReference type="NCBIfam" id="TIGR00147">
    <property type="entry name" value="YegS/Rv2252/BmrU family lipid kinase"/>
    <property type="match status" value="1"/>
</dbReference>
<evidence type="ECO:0000256" key="2">
    <source>
        <dbReference type="ARBA" id="ARBA00022516"/>
    </source>
</evidence>
<dbReference type="InterPro" id="IPR001206">
    <property type="entry name" value="Diacylglycerol_kinase_cat_dom"/>
</dbReference>
<evidence type="ECO:0000256" key="11">
    <source>
        <dbReference type="ARBA" id="ARBA00023264"/>
    </source>
</evidence>
<keyword evidence="5" id="KW-0547">Nucleotide-binding</keyword>
<keyword evidence="4" id="KW-0479">Metal-binding</keyword>
<proteinExistence type="predicted"/>
<name>A0A6J4VIW3_9BACT</name>
<accession>A0A6J4VIW3</accession>
<keyword evidence="8" id="KW-0460">Magnesium</keyword>
<evidence type="ECO:0000256" key="3">
    <source>
        <dbReference type="ARBA" id="ARBA00022679"/>
    </source>
</evidence>
<keyword evidence="11" id="KW-1208">Phospholipid metabolism</keyword>
<reference evidence="13" key="1">
    <citation type="submission" date="2020-02" db="EMBL/GenBank/DDBJ databases">
        <authorList>
            <person name="Meier V. D."/>
        </authorList>
    </citation>
    <scope>NUCLEOTIDE SEQUENCE</scope>
    <source>
        <strain evidence="13">AVDCRST_MAG18</strain>
    </source>
</reference>